<gene>
    <name evidence="1" type="ORF">M8744_03890</name>
</gene>
<protein>
    <submittedName>
        <fullName evidence="1">Uncharacterized protein</fullName>
    </submittedName>
</protein>
<dbReference type="EMBL" id="JAMQGO010000001">
    <property type="protein sequence ID" value="MCM2561280.1"/>
    <property type="molecule type" value="Genomic_DNA"/>
</dbReference>
<keyword evidence="2" id="KW-1185">Reference proteome</keyword>
<name>A0ACC5ZSY0_9RHOB</name>
<evidence type="ECO:0000313" key="2">
    <source>
        <dbReference type="Proteomes" id="UP001203036"/>
    </source>
</evidence>
<dbReference type="Proteomes" id="UP001203036">
    <property type="component" value="Unassembled WGS sequence"/>
</dbReference>
<accession>A0ACC5ZSY0</accession>
<organism evidence="1 2">
    <name type="scientific">Lutimaribacter degradans</name>
    <dbReference type="NCBI Taxonomy" id="2945989"/>
    <lineage>
        <taxon>Bacteria</taxon>
        <taxon>Pseudomonadati</taxon>
        <taxon>Pseudomonadota</taxon>
        <taxon>Alphaproteobacteria</taxon>
        <taxon>Rhodobacterales</taxon>
        <taxon>Roseobacteraceae</taxon>
        <taxon>Lutimaribacter</taxon>
    </lineage>
</organism>
<comment type="caution">
    <text evidence="1">The sequence shown here is derived from an EMBL/GenBank/DDBJ whole genome shotgun (WGS) entry which is preliminary data.</text>
</comment>
<sequence>MTASTSYAPHDPKFEQFLYAPVGEDRGGSTVSVMSVLARLKLDPWEEAADLAALSRDAAEQRLDQLLARCRDVPALGQDHQAVAQSLASLLPKGRVRPRPTTDAPDKPRTIPWSIVLTILAVLFVLIQLGVTGGSGSGQ</sequence>
<evidence type="ECO:0000313" key="1">
    <source>
        <dbReference type="EMBL" id="MCM2561280.1"/>
    </source>
</evidence>
<proteinExistence type="predicted"/>
<reference evidence="1" key="1">
    <citation type="submission" date="2022-06" db="EMBL/GenBank/DDBJ databases">
        <title>Lutimaribacter sp. EGI FJ00013, a novel bacterium isolated from a salt lake sediment enrichment.</title>
        <authorList>
            <person name="Gao L."/>
            <person name="Fang B.-Z."/>
            <person name="Li W.-J."/>
        </authorList>
    </citation>
    <scope>NUCLEOTIDE SEQUENCE</scope>
    <source>
        <strain evidence="1">EGI FJ00013</strain>
    </source>
</reference>